<dbReference type="OrthoDB" id="9803319at2"/>
<reference evidence="8" key="1">
    <citation type="submission" date="2022-07" db="EMBL/GenBank/DDBJ databases">
        <title>Enhanced cultured diversity of the mouse gut microbiota enables custom-made synthetic communities.</title>
        <authorList>
            <person name="Afrizal A."/>
        </authorList>
    </citation>
    <scope>NUCLEOTIDE SEQUENCE</scope>
    <source>
        <strain evidence="8">DSM 29482</strain>
    </source>
</reference>
<evidence type="ECO:0000256" key="5">
    <source>
        <dbReference type="ARBA" id="ARBA00023014"/>
    </source>
</evidence>
<dbReference type="PANTHER" id="PTHR36923:SF3">
    <property type="entry name" value="FERREDOXIN"/>
    <property type="match status" value="1"/>
</dbReference>
<dbReference type="GO" id="GO:0009055">
    <property type="term" value="F:electron transfer activity"/>
    <property type="evidence" value="ECO:0007669"/>
    <property type="project" value="UniProtKB-UniRule"/>
</dbReference>
<keyword evidence="1 6" id="KW-0813">Transport</keyword>
<evidence type="ECO:0000256" key="3">
    <source>
        <dbReference type="ARBA" id="ARBA00022982"/>
    </source>
</evidence>
<keyword evidence="5 6" id="KW-0411">Iron-sulfur</keyword>
<keyword evidence="9" id="KW-1185">Reference proteome</keyword>
<dbReference type="Proteomes" id="UP001142078">
    <property type="component" value="Unassembled WGS sequence"/>
</dbReference>
<dbReference type="SUPFAM" id="SSF54862">
    <property type="entry name" value="4Fe-4S ferredoxins"/>
    <property type="match status" value="1"/>
</dbReference>
<comment type="caution">
    <text evidence="8">The sequence shown here is derived from an EMBL/GenBank/DDBJ whole genome shotgun (WGS) entry which is preliminary data.</text>
</comment>
<dbReference type="EMBL" id="JANJZL010000001">
    <property type="protein sequence ID" value="MCR2042973.1"/>
    <property type="molecule type" value="Genomic_DNA"/>
</dbReference>
<evidence type="ECO:0000256" key="2">
    <source>
        <dbReference type="ARBA" id="ARBA00022723"/>
    </source>
</evidence>
<evidence type="ECO:0000256" key="6">
    <source>
        <dbReference type="RuleBase" id="RU368020"/>
    </source>
</evidence>
<evidence type="ECO:0000313" key="8">
    <source>
        <dbReference type="EMBL" id="MCR2042973.1"/>
    </source>
</evidence>
<evidence type="ECO:0000259" key="7">
    <source>
        <dbReference type="PROSITE" id="PS51379"/>
    </source>
</evidence>
<accession>A0A9X2S403</accession>
<evidence type="ECO:0000313" key="9">
    <source>
        <dbReference type="Proteomes" id="UP001142078"/>
    </source>
</evidence>
<dbReference type="InterPro" id="IPR017896">
    <property type="entry name" value="4Fe4S_Fe-S-bd"/>
</dbReference>
<dbReference type="Pfam" id="PF13370">
    <property type="entry name" value="Fer4_13"/>
    <property type="match status" value="1"/>
</dbReference>
<comment type="function">
    <text evidence="6">Ferredoxins are iron-sulfur proteins that transfer electrons in a wide variety of metabolic reactions.</text>
</comment>
<feature type="domain" description="4Fe-4S ferredoxin-type" evidence="7">
    <location>
        <begin position="1"/>
        <end position="29"/>
    </location>
</feature>
<dbReference type="PRINTS" id="PR00352">
    <property type="entry name" value="3FE4SFRDOXIN"/>
</dbReference>
<name>A0A9X2S403_9FIRM</name>
<dbReference type="AlphaFoldDB" id="A0A9X2S403"/>
<dbReference type="PROSITE" id="PS51379">
    <property type="entry name" value="4FE4S_FER_2"/>
    <property type="match status" value="1"/>
</dbReference>
<dbReference type="GO" id="GO:0051536">
    <property type="term" value="F:iron-sulfur cluster binding"/>
    <property type="evidence" value="ECO:0007669"/>
    <property type="project" value="UniProtKB-KW"/>
</dbReference>
<gene>
    <name evidence="8" type="ORF">NSA23_02460</name>
</gene>
<dbReference type="InterPro" id="IPR001080">
    <property type="entry name" value="3Fe4S_ferredoxin"/>
</dbReference>
<protein>
    <recommendedName>
        <fullName evidence="6">Ferredoxin</fullName>
    </recommendedName>
</protein>
<organism evidence="8 9">
    <name type="scientific">Anaerosalibacter massiliensis</name>
    <dbReference type="NCBI Taxonomy" id="1347392"/>
    <lineage>
        <taxon>Bacteria</taxon>
        <taxon>Bacillati</taxon>
        <taxon>Bacillota</taxon>
        <taxon>Tissierellia</taxon>
        <taxon>Tissierellales</taxon>
        <taxon>Sporanaerobacteraceae</taxon>
        <taxon>Anaerosalibacter</taxon>
    </lineage>
</organism>
<dbReference type="Gene3D" id="3.30.70.20">
    <property type="match status" value="1"/>
</dbReference>
<keyword evidence="3 6" id="KW-0249">Electron transport</keyword>
<proteinExistence type="predicted"/>
<dbReference type="InterPro" id="IPR051269">
    <property type="entry name" value="Fe-S_cluster_ET"/>
</dbReference>
<sequence>MKAYVDKDTCIGCGLCPTICPQVFEMDDDGKAVAADEEISETLIDSAREAEESCPVAAITVE</sequence>
<dbReference type="PANTHER" id="PTHR36923">
    <property type="entry name" value="FERREDOXIN"/>
    <property type="match status" value="1"/>
</dbReference>
<dbReference type="GO" id="GO:0005506">
    <property type="term" value="F:iron ion binding"/>
    <property type="evidence" value="ECO:0007669"/>
    <property type="project" value="UniProtKB-UniRule"/>
</dbReference>
<evidence type="ECO:0000256" key="1">
    <source>
        <dbReference type="ARBA" id="ARBA00022448"/>
    </source>
</evidence>
<keyword evidence="4 6" id="KW-0408">Iron</keyword>
<evidence type="ECO:0000256" key="4">
    <source>
        <dbReference type="ARBA" id="ARBA00023004"/>
    </source>
</evidence>
<keyword evidence="2 6" id="KW-0479">Metal-binding</keyword>
<dbReference type="RefSeq" id="WP_042681338.1">
    <property type="nucleotide sequence ID" value="NZ_CABKTM010000043.1"/>
</dbReference>